<dbReference type="EMBL" id="OCNJ01000012">
    <property type="protein sequence ID" value="SOE00357.1"/>
    <property type="molecule type" value="Genomic_DNA"/>
</dbReference>
<evidence type="ECO:0000256" key="1">
    <source>
        <dbReference type="SAM" id="MobiDB-lite"/>
    </source>
</evidence>
<dbReference type="AlphaFoldDB" id="A0A286GXU0"/>
<sequence length="274" mass="28043">MRGFGRLAITVWLCAAVVLALALATFFATLEEVKTRLALDQLETLVNRVEGPAAARAALGYPLEYQADLQALVDSLSLAVKRGADIYILDAAGVVVFASEHERIGAAAPTEWLGGAAGSAEVAGGWTRETAAENVVGAAVVNAFGERSGTVVARALRRDVIIEVISAMRLPVIVGGLALAVAAVLAVAGTALATRTAAARNAAAAEDLEAAAAAVSAGKTPSDAILKALPGLGDVLRRLRTVEEEVRRLDRSQAAEPPPRAAADPAAARRGEAA</sequence>
<keyword evidence="2" id="KW-0812">Transmembrane</keyword>
<evidence type="ECO:0008006" key="5">
    <source>
        <dbReference type="Google" id="ProtNLM"/>
    </source>
</evidence>
<keyword evidence="2" id="KW-1133">Transmembrane helix</keyword>
<protein>
    <recommendedName>
        <fullName evidence="5">Single cache domain-containing protein</fullName>
    </recommendedName>
</protein>
<dbReference type="Proteomes" id="UP000219621">
    <property type="component" value="Unassembled WGS sequence"/>
</dbReference>
<reference evidence="3 4" key="1">
    <citation type="submission" date="2017-09" db="EMBL/GenBank/DDBJ databases">
        <authorList>
            <person name="Ehlers B."/>
            <person name="Leendertz F.H."/>
        </authorList>
    </citation>
    <scope>NUCLEOTIDE SEQUENCE [LARGE SCALE GENOMIC DNA]</scope>
    <source>
        <strain evidence="3 4">USBA 140</strain>
    </source>
</reference>
<keyword evidence="4" id="KW-1185">Reference proteome</keyword>
<gene>
    <name evidence="3" type="ORF">SAMN05421508_11254</name>
</gene>
<evidence type="ECO:0000313" key="3">
    <source>
        <dbReference type="EMBL" id="SOE00357.1"/>
    </source>
</evidence>
<feature type="region of interest" description="Disordered" evidence="1">
    <location>
        <begin position="246"/>
        <end position="274"/>
    </location>
</feature>
<name>A0A286GXU0_9PROT</name>
<evidence type="ECO:0000313" key="4">
    <source>
        <dbReference type="Proteomes" id="UP000219621"/>
    </source>
</evidence>
<evidence type="ECO:0000256" key="2">
    <source>
        <dbReference type="SAM" id="Phobius"/>
    </source>
</evidence>
<proteinExistence type="predicted"/>
<organism evidence="3 4">
    <name type="scientific">Caenispirillum bisanense</name>
    <dbReference type="NCBI Taxonomy" id="414052"/>
    <lineage>
        <taxon>Bacteria</taxon>
        <taxon>Pseudomonadati</taxon>
        <taxon>Pseudomonadota</taxon>
        <taxon>Alphaproteobacteria</taxon>
        <taxon>Rhodospirillales</taxon>
        <taxon>Novispirillaceae</taxon>
        <taxon>Caenispirillum</taxon>
    </lineage>
</organism>
<keyword evidence="2" id="KW-0472">Membrane</keyword>
<dbReference type="OrthoDB" id="7307947at2"/>
<feature type="transmembrane region" description="Helical" evidence="2">
    <location>
        <begin position="170"/>
        <end position="193"/>
    </location>
</feature>
<dbReference type="RefSeq" id="WP_097281171.1">
    <property type="nucleotide sequence ID" value="NZ_OCNJ01000012.1"/>
</dbReference>
<accession>A0A286GXU0</accession>